<protein>
    <submittedName>
        <fullName evidence="4">4-carboxy-2-hydroxymuconate-6-semialdehyde dehydrogenase</fullName>
        <ecNumber evidence="4">1.1.1.312</ecNumber>
    </submittedName>
</protein>
<reference evidence="4 5" key="1">
    <citation type="submission" date="2021-06" db="EMBL/GenBank/DDBJ databases">
        <authorList>
            <person name="Criscuolo A."/>
        </authorList>
    </citation>
    <scope>NUCLEOTIDE SEQUENCE [LARGE SCALE GENOMIC DNA]</scope>
    <source>
        <strain evidence="5">CIP 111802</strain>
    </source>
</reference>
<dbReference type="GO" id="GO:0050606">
    <property type="term" value="F:4-carboxy-2-hydroxymuconate semialdehyde hemiacetal dehydrogenase activity"/>
    <property type="evidence" value="ECO:0007669"/>
    <property type="project" value="UniProtKB-EC"/>
</dbReference>
<evidence type="ECO:0000259" key="2">
    <source>
        <dbReference type="Pfam" id="PF01408"/>
    </source>
</evidence>
<dbReference type="EMBL" id="CAJVCE010000003">
    <property type="protein sequence ID" value="CAG7629917.1"/>
    <property type="molecule type" value="Genomic_DNA"/>
</dbReference>
<organism evidence="4 5">
    <name type="scientific">Paenibacillus allorhizosphaerae</name>
    <dbReference type="NCBI Taxonomy" id="2849866"/>
    <lineage>
        <taxon>Bacteria</taxon>
        <taxon>Bacillati</taxon>
        <taxon>Bacillota</taxon>
        <taxon>Bacilli</taxon>
        <taxon>Bacillales</taxon>
        <taxon>Paenibacillaceae</taxon>
        <taxon>Paenibacillus</taxon>
    </lineage>
</organism>
<evidence type="ECO:0000313" key="4">
    <source>
        <dbReference type="EMBL" id="CAG7629917.1"/>
    </source>
</evidence>
<feature type="domain" description="Gfo/Idh/MocA-like oxidoreductase C-terminal" evidence="3">
    <location>
        <begin position="166"/>
        <end position="320"/>
    </location>
</feature>
<sequence>MDEIKVCVIGAGRLSSKRIYPYLGTGGGQLVGVCDKDLSKAETNAVRYGSRPYSKVDEMLEIEKPDAVIVCIGPEQHYEMAIKLMKLGFPVYTEKPSAPDAAMALEMARISQETGVLCTTAFKKRYNVAYNRAKKWLASFDSSKHYAISVDYASAPYSNDSPRSFFLLDFAIHMIDLTPYLFGDISEVFSFSKGPNAYAVSVKFVSGAIGSLSFNCGRTYELPTEEVEITLEGGNFMSIHNSSCWKIAEDGKAVEWREPPTFISSGDSGNETGHLAEIADFLEAVRCKRSTRSNIYESYKSMVFYEAIKRSAENGEVVKVIYEESK</sequence>
<dbReference type="RefSeq" id="WP_218097924.1">
    <property type="nucleotide sequence ID" value="NZ_CAJVCE010000003.1"/>
</dbReference>
<keyword evidence="4" id="KW-0560">Oxidoreductase</keyword>
<gene>
    <name evidence="4" type="primary">ligC</name>
    <name evidence="4" type="ORF">PAECIP111802_01601</name>
</gene>
<dbReference type="Pfam" id="PF01408">
    <property type="entry name" value="GFO_IDH_MocA"/>
    <property type="match status" value="1"/>
</dbReference>
<dbReference type="EC" id="1.1.1.312" evidence="4"/>
<proteinExistence type="inferred from homology"/>
<dbReference type="InterPro" id="IPR052515">
    <property type="entry name" value="Gfo/Idh/MocA_Oxidoreductase"/>
</dbReference>
<dbReference type="Proteomes" id="UP000730618">
    <property type="component" value="Unassembled WGS sequence"/>
</dbReference>
<accession>A0ABM8VES8</accession>
<dbReference type="InterPro" id="IPR000683">
    <property type="entry name" value="Gfo/Idh/MocA-like_OxRdtase_N"/>
</dbReference>
<comment type="caution">
    <text evidence="4">The sequence shown here is derived from an EMBL/GenBank/DDBJ whole genome shotgun (WGS) entry which is preliminary data.</text>
</comment>
<dbReference type="PANTHER" id="PTHR43249">
    <property type="entry name" value="UDP-N-ACETYL-2-AMINO-2-DEOXY-D-GLUCURONATE OXIDASE"/>
    <property type="match status" value="1"/>
</dbReference>
<evidence type="ECO:0000313" key="5">
    <source>
        <dbReference type="Proteomes" id="UP000730618"/>
    </source>
</evidence>
<evidence type="ECO:0000256" key="1">
    <source>
        <dbReference type="ARBA" id="ARBA00010928"/>
    </source>
</evidence>
<keyword evidence="5" id="KW-1185">Reference proteome</keyword>
<evidence type="ECO:0000259" key="3">
    <source>
        <dbReference type="Pfam" id="PF02894"/>
    </source>
</evidence>
<feature type="domain" description="Gfo/Idh/MocA-like oxidoreductase N-terminal" evidence="2">
    <location>
        <begin position="4"/>
        <end position="121"/>
    </location>
</feature>
<name>A0ABM8VES8_9BACL</name>
<dbReference type="Pfam" id="PF02894">
    <property type="entry name" value="GFO_IDH_MocA_C"/>
    <property type="match status" value="1"/>
</dbReference>
<dbReference type="InterPro" id="IPR004104">
    <property type="entry name" value="Gfo/Idh/MocA-like_OxRdtase_C"/>
</dbReference>
<dbReference type="PANTHER" id="PTHR43249:SF1">
    <property type="entry name" value="D-GLUCOSIDE 3-DEHYDROGENASE"/>
    <property type="match status" value="1"/>
</dbReference>
<comment type="similarity">
    <text evidence="1">Belongs to the Gfo/Idh/MocA family.</text>
</comment>